<comment type="subcellular location">
    <subcellularLocation>
        <location evidence="1">Membrane</location>
        <topology evidence="1">Multi-pass membrane protein</topology>
    </subcellularLocation>
</comment>
<feature type="compositionally biased region" description="Polar residues" evidence="6">
    <location>
        <begin position="17"/>
        <end position="38"/>
    </location>
</feature>
<dbReference type="Proteomes" id="UP000689129">
    <property type="component" value="Unassembled WGS sequence"/>
</dbReference>
<feature type="region of interest" description="Disordered" evidence="6">
    <location>
        <begin position="1"/>
        <end position="86"/>
    </location>
</feature>
<evidence type="ECO:0000256" key="4">
    <source>
        <dbReference type="ARBA" id="ARBA00022989"/>
    </source>
</evidence>
<evidence type="ECO:0000256" key="3">
    <source>
        <dbReference type="ARBA" id="ARBA00022692"/>
    </source>
</evidence>
<dbReference type="FunFam" id="1.20.1250.20:FF:000196">
    <property type="entry name" value="MFS toxin efflux pump (AflT)"/>
    <property type="match status" value="1"/>
</dbReference>
<feature type="transmembrane region" description="Helical" evidence="7">
    <location>
        <begin position="394"/>
        <end position="416"/>
    </location>
</feature>
<evidence type="ECO:0000256" key="6">
    <source>
        <dbReference type="SAM" id="MobiDB-lite"/>
    </source>
</evidence>
<dbReference type="GO" id="GO:0005886">
    <property type="term" value="C:plasma membrane"/>
    <property type="evidence" value="ECO:0007669"/>
    <property type="project" value="TreeGrafter"/>
</dbReference>
<keyword evidence="4 7" id="KW-1133">Transmembrane helix</keyword>
<feature type="transmembrane region" description="Helical" evidence="7">
    <location>
        <begin position="99"/>
        <end position="123"/>
    </location>
</feature>
<name>A0A8I2ZBY7_VERLO</name>
<dbReference type="GO" id="GO:0022857">
    <property type="term" value="F:transmembrane transporter activity"/>
    <property type="evidence" value="ECO:0007669"/>
    <property type="project" value="InterPro"/>
</dbReference>
<feature type="transmembrane region" description="Helical" evidence="7">
    <location>
        <begin position="189"/>
        <end position="211"/>
    </location>
</feature>
<feature type="transmembrane region" description="Helical" evidence="7">
    <location>
        <begin position="461"/>
        <end position="482"/>
    </location>
</feature>
<evidence type="ECO:0000256" key="5">
    <source>
        <dbReference type="ARBA" id="ARBA00023136"/>
    </source>
</evidence>
<feature type="transmembrane region" description="Helical" evidence="7">
    <location>
        <begin position="328"/>
        <end position="346"/>
    </location>
</feature>
<evidence type="ECO:0000256" key="1">
    <source>
        <dbReference type="ARBA" id="ARBA00004141"/>
    </source>
</evidence>
<dbReference type="FunFam" id="1.20.1720.10:FF:000012">
    <property type="entry name" value="MFS toxin efflux pump (AflT)"/>
    <property type="match status" value="1"/>
</dbReference>
<feature type="transmembrane region" description="Helical" evidence="7">
    <location>
        <begin position="573"/>
        <end position="591"/>
    </location>
</feature>
<evidence type="ECO:0000313" key="10">
    <source>
        <dbReference type="Proteomes" id="UP000689129"/>
    </source>
</evidence>
<dbReference type="Pfam" id="PF07690">
    <property type="entry name" value="MFS_1"/>
    <property type="match status" value="1"/>
</dbReference>
<feature type="transmembrane region" description="Helical" evidence="7">
    <location>
        <begin position="164"/>
        <end position="183"/>
    </location>
</feature>
<dbReference type="CDD" id="cd17502">
    <property type="entry name" value="MFS_Azr1_MDR_like"/>
    <property type="match status" value="1"/>
</dbReference>
<proteinExistence type="predicted"/>
<reference evidence="9" key="1">
    <citation type="journal article" date="2021" name="Mol. Plant Pathol.">
        <title>A 20-kb lineage-specific genomic region tames virulence in pathogenic amphidiploid Verticillium longisporum.</title>
        <authorList>
            <person name="Harting R."/>
            <person name="Starke J."/>
            <person name="Kusch H."/>
            <person name="Poggeler S."/>
            <person name="Maurus I."/>
            <person name="Schluter R."/>
            <person name="Landesfeind M."/>
            <person name="Bulla I."/>
            <person name="Nowrousian M."/>
            <person name="de Jonge R."/>
            <person name="Stahlhut G."/>
            <person name="Hoff K.J."/>
            <person name="Asshauer K.P."/>
            <person name="Thurmer A."/>
            <person name="Stanke M."/>
            <person name="Daniel R."/>
            <person name="Morgenstern B."/>
            <person name="Thomma B.P.H.J."/>
            <person name="Kronstad J.W."/>
            <person name="Braus-Stromeyer S.A."/>
            <person name="Braus G.H."/>
        </authorList>
    </citation>
    <scope>NUCLEOTIDE SEQUENCE</scope>
    <source>
        <strain evidence="9">Vl32</strain>
    </source>
</reference>
<feature type="transmembrane region" description="Helical" evidence="7">
    <location>
        <begin position="367"/>
        <end position="388"/>
    </location>
</feature>
<feature type="transmembrane region" description="Helical" evidence="7">
    <location>
        <begin position="296"/>
        <end position="316"/>
    </location>
</feature>
<feature type="transmembrane region" description="Helical" evidence="7">
    <location>
        <begin position="428"/>
        <end position="449"/>
    </location>
</feature>
<keyword evidence="3 7" id="KW-0812">Transmembrane</keyword>
<comment type="caution">
    <text evidence="9">The sequence shown here is derived from an EMBL/GenBank/DDBJ whole genome shotgun (WGS) entry which is preliminary data.</text>
</comment>
<feature type="transmembrane region" description="Helical" evidence="7">
    <location>
        <begin position="135"/>
        <end position="157"/>
    </location>
</feature>
<keyword evidence="2" id="KW-0813">Transport</keyword>
<protein>
    <submittedName>
        <fullName evidence="9">MFS-type efflux pump MFS1 like protein</fullName>
    </submittedName>
</protein>
<feature type="domain" description="Major facilitator superfamily (MFS) profile" evidence="8">
    <location>
        <begin position="100"/>
        <end position="596"/>
    </location>
</feature>
<accession>A0A8I2ZBY7</accession>
<feature type="transmembrane region" description="Helical" evidence="7">
    <location>
        <begin position="255"/>
        <end position="275"/>
    </location>
</feature>
<keyword evidence="5 7" id="KW-0472">Membrane</keyword>
<dbReference type="PROSITE" id="PS50850">
    <property type="entry name" value="MFS"/>
    <property type="match status" value="1"/>
</dbReference>
<organism evidence="9 10">
    <name type="scientific">Verticillium longisporum</name>
    <name type="common">Verticillium dahliae var. longisporum</name>
    <dbReference type="NCBI Taxonomy" id="100787"/>
    <lineage>
        <taxon>Eukaryota</taxon>
        <taxon>Fungi</taxon>
        <taxon>Dikarya</taxon>
        <taxon>Ascomycota</taxon>
        <taxon>Pezizomycotina</taxon>
        <taxon>Sordariomycetes</taxon>
        <taxon>Hypocreomycetidae</taxon>
        <taxon>Glomerellales</taxon>
        <taxon>Plectosphaerellaceae</taxon>
        <taxon>Verticillium</taxon>
    </lineage>
</organism>
<feature type="compositionally biased region" description="Basic and acidic residues" evidence="6">
    <location>
        <begin position="39"/>
        <end position="76"/>
    </location>
</feature>
<evidence type="ECO:0000256" key="7">
    <source>
        <dbReference type="SAM" id="Phobius"/>
    </source>
</evidence>
<dbReference type="PANTHER" id="PTHR23501:SF198">
    <property type="entry name" value="AZOLE RESISTANCE PROTEIN 1-RELATED"/>
    <property type="match status" value="1"/>
</dbReference>
<dbReference type="OrthoDB" id="10021397at2759"/>
<feature type="transmembrane region" description="Helical" evidence="7">
    <location>
        <begin position="223"/>
        <end position="243"/>
    </location>
</feature>
<dbReference type="EMBL" id="JAEMWZ010000334">
    <property type="protein sequence ID" value="KAG7124194.1"/>
    <property type="molecule type" value="Genomic_DNA"/>
</dbReference>
<evidence type="ECO:0000256" key="2">
    <source>
        <dbReference type="ARBA" id="ARBA00022448"/>
    </source>
</evidence>
<evidence type="ECO:0000259" key="8">
    <source>
        <dbReference type="PROSITE" id="PS50850"/>
    </source>
</evidence>
<dbReference type="InterPro" id="IPR011701">
    <property type="entry name" value="MFS"/>
</dbReference>
<evidence type="ECO:0000313" key="9">
    <source>
        <dbReference type="EMBL" id="KAG7124194.1"/>
    </source>
</evidence>
<sequence length="609" mass="64476">MASPPETTPVEVKPTQVHAQPQPQPQLEKSDDTTSTEVATHDPIDEKASVDRAFDEKTLDDGAAEKPVEKSQHEPAADANANGSVEDESIYPKGLKLTLILTSLCLAVFLVALDQTIIAPALGAITAQYNSVGDIGWYGSAYLLTTTALQPLYGAIYKHFNVKIAFLIAIFIFEVGSVVTAAAPTSTAFIIGRAIAGIGTAGLFSGSIVILSYTMPLRLRPLAFGLIGGMWGIASVAGPLLGGALTDHATWRWCFYINLPIGGVAMAVIVFFLHLPKNSHNLQGLTVKERVQRLDIIGALLFLPAIVSLLLALQWGGNKYKWNAPTTVGLFVCFAGLLVLFGVVQLRKGPKGPNGTLPPWLFRNRNVVCAMLFAFCFGGAFFPLIYYLSLYFQAVQGVSAVQAGIKILPLLLSVVLSSIVSGALISWLGYYSAVTLPCLALFIAGAGALTTLDVGTGLPKWFGFQVLAGLGVGPGFQLGVLVVQTVLKLEDVPVATACVQFFQALGGAVMIAVAQSLFQTGLMDGVRKNVPGIEPRIFINSGADQVRELLENLAREDALGDVLDAYMVGLQDTFYVTLACAAVAFVACAGLEWKSVKKDGKGAAVVAAV</sequence>
<dbReference type="InterPro" id="IPR020846">
    <property type="entry name" value="MFS_dom"/>
</dbReference>
<dbReference type="AlphaFoldDB" id="A0A8I2ZBY7"/>
<feature type="transmembrane region" description="Helical" evidence="7">
    <location>
        <begin position="494"/>
        <end position="518"/>
    </location>
</feature>
<gene>
    <name evidence="9" type="ORF">HYQ45_013738</name>
</gene>
<dbReference type="PANTHER" id="PTHR23501">
    <property type="entry name" value="MAJOR FACILITATOR SUPERFAMILY"/>
    <property type="match status" value="1"/>
</dbReference>
<feature type="compositionally biased region" description="Low complexity" evidence="6">
    <location>
        <begin position="1"/>
        <end position="15"/>
    </location>
</feature>